<dbReference type="AlphaFoldDB" id="A0AAW0C2J3"/>
<evidence type="ECO:0000313" key="3">
    <source>
        <dbReference type="Proteomes" id="UP001383192"/>
    </source>
</evidence>
<keyword evidence="1" id="KW-0732">Signal</keyword>
<comment type="caution">
    <text evidence="2">The sequence shown here is derived from an EMBL/GenBank/DDBJ whole genome shotgun (WGS) entry which is preliminary data.</text>
</comment>
<feature type="chain" id="PRO_5043934188" evidence="1">
    <location>
        <begin position="17"/>
        <end position="392"/>
    </location>
</feature>
<protein>
    <submittedName>
        <fullName evidence="2">Uncharacterized protein</fullName>
    </submittedName>
</protein>
<accession>A0AAW0C2J3</accession>
<evidence type="ECO:0000313" key="2">
    <source>
        <dbReference type="EMBL" id="KAK7032342.1"/>
    </source>
</evidence>
<organism evidence="2 3">
    <name type="scientific">Paramarasmius palmivorus</name>
    <dbReference type="NCBI Taxonomy" id="297713"/>
    <lineage>
        <taxon>Eukaryota</taxon>
        <taxon>Fungi</taxon>
        <taxon>Dikarya</taxon>
        <taxon>Basidiomycota</taxon>
        <taxon>Agaricomycotina</taxon>
        <taxon>Agaricomycetes</taxon>
        <taxon>Agaricomycetidae</taxon>
        <taxon>Agaricales</taxon>
        <taxon>Marasmiineae</taxon>
        <taxon>Marasmiaceae</taxon>
        <taxon>Paramarasmius</taxon>
    </lineage>
</organism>
<sequence>MHVREVLLFFLNAGYAFIPSIPESMWPADPDDIIWTELTLSNTQAANKNMHTPVMDASLVANVFVLRKGGSEVQIVASNGSPYGLVLSMTSTIFMNLVTATKMIMLFPYTTLERRVSIDFTFPLGFNFSTTMHHFESDPIRVNPAITALEVVKPNSETNLLPRSFLDPSTLSVDLPYTQLPYGDSLPGSELVVSSISWQMHVSRANLAHIHTTPFQHSTVEHRYTLAPLVYKELQRTQPTLRIGERIVDPAAAGTGHDLDFMTTVDGIMENLTGPRSPYRHVTNVIAANMAVWCDHRSTVPAELAPSAAVASTAFTVLSNLPPAPADKIRIIFRLKPVADLDGRVWTSLYVTLSHERDSNGARKRLLAGLEDLAMSVSLTAFSRNVDLEMEI</sequence>
<reference evidence="2 3" key="1">
    <citation type="submission" date="2024-01" db="EMBL/GenBank/DDBJ databases">
        <title>A draft genome for a cacao thread blight-causing isolate of Paramarasmius palmivorus.</title>
        <authorList>
            <person name="Baruah I.K."/>
            <person name="Bukari Y."/>
            <person name="Amoako-Attah I."/>
            <person name="Meinhardt L.W."/>
            <person name="Bailey B.A."/>
            <person name="Cohen S.P."/>
        </authorList>
    </citation>
    <scope>NUCLEOTIDE SEQUENCE [LARGE SCALE GENOMIC DNA]</scope>
    <source>
        <strain evidence="2 3">GH-12</strain>
    </source>
</reference>
<feature type="signal peptide" evidence="1">
    <location>
        <begin position="1"/>
        <end position="16"/>
    </location>
</feature>
<proteinExistence type="predicted"/>
<name>A0AAW0C2J3_9AGAR</name>
<keyword evidence="3" id="KW-1185">Reference proteome</keyword>
<gene>
    <name evidence="2" type="ORF">VNI00_013090</name>
</gene>
<dbReference type="Proteomes" id="UP001383192">
    <property type="component" value="Unassembled WGS sequence"/>
</dbReference>
<dbReference type="EMBL" id="JAYKXP010000065">
    <property type="protein sequence ID" value="KAK7032342.1"/>
    <property type="molecule type" value="Genomic_DNA"/>
</dbReference>
<evidence type="ECO:0000256" key="1">
    <source>
        <dbReference type="SAM" id="SignalP"/>
    </source>
</evidence>